<reference evidence="3 4" key="1">
    <citation type="journal article" date="2010" name="Science">
        <title>Genome expansion and gene loss in powdery mildew fungi reveal tradeoffs in extreme parasitism.</title>
        <authorList>
            <person name="Spanu P.D."/>
            <person name="Abbott J.C."/>
            <person name="Amselem J."/>
            <person name="Burgis T.A."/>
            <person name="Soanes D.M."/>
            <person name="Stueber K."/>
            <person name="Ver Loren van Themaat E."/>
            <person name="Brown J.K.M."/>
            <person name="Butcher S.A."/>
            <person name="Gurr S.J."/>
            <person name="Lebrun M.-H."/>
            <person name="Ridout C.J."/>
            <person name="Schulze-Lefert P."/>
            <person name="Talbot N.J."/>
            <person name="Ahmadinejad N."/>
            <person name="Ametz C."/>
            <person name="Barton G.R."/>
            <person name="Benjdia M."/>
            <person name="Bidzinski P."/>
            <person name="Bindschedler L.V."/>
            <person name="Both M."/>
            <person name="Brewer M.T."/>
            <person name="Cadle-Davidson L."/>
            <person name="Cadle-Davidson M.M."/>
            <person name="Collemare J."/>
            <person name="Cramer R."/>
            <person name="Frenkel O."/>
            <person name="Godfrey D."/>
            <person name="Harriman J."/>
            <person name="Hoede C."/>
            <person name="King B.C."/>
            <person name="Klages S."/>
            <person name="Kleemann J."/>
            <person name="Knoll D."/>
            <person name="Koti P.S."/>
            <person name="Kreplak J."/>
            <person name="Lopez-Ruiz F.J."/>
            <person name="Lu X."/>
            <person name="Maekawa T."/>
            <person name="Mahanil S."/>
            <person name="Micali C."/>
            <person name="Milgroom M.G."/>
            <person name="Montana G."/>
            <person name="Noir S."/>
            <person name="O'Connell R.J."/>
            <person name="Oberhaensli S."/>
            <person name="Parlange F."/>
            <person name="Pedersen C."/>
            <person name="Quesneville H."/>
            <person name="Reinhardt R."/>
            <person name="Rott M."/>
            <person name="Sacristan S."/>
            <person name="Schmidt S.M."/>
            <person name="Schoen M."/>
            <person name="Skamnioti P."/>
            <person name="Sommer H."/>
            <person name="Stephens A."/>
            <person name="Takahara H."/>
            <person name="Thordal-Christensen H."/>
            <person name="Vigouroux M."/>
            <person name="Wessling R."/>
            <person name="Wicker T."/>
            <person name="Panstruga R."/>
        </authorList>
    </citation>
    <scope>NUCLEOTIDE SEQUENCE [LARGE SCALE GENOMIC DNA]</scope>
    <source>
        <strain evidence="3">DH14</strain>
    </source>
</reference>
<dbReference type="Gene3D" id="1.25.10.10">
    <property type="entry name" value="Leucine-rich Repeat Variant"/>
    <property type="match status" value="1"/>
</dbReference>
<comment type="similarity">
    <text evidence="1">Belongs to the nuclear import and ribosome assembly adapter family.</text>
</comment>
<dbReference type="eggNOG" id="ENOG502RYAI">
    <property type="taxonomic scope" value="Eukaryota"/>
</dbReference>
<dbReference type="PANTHER" id="PTHR13347">
    <property type="entry name" value="HEAT REPEAT-CONTAINING PROTEIN 3"/>
    <property type="match status" value="1"/>
</dbReference>
<protein>
    <recommendedName>
        <fullName evidence="2">SYO1-like TPR repeats domain-containing protein</fullName>
    </recommendedName>
</protein>
<dbReference type="InterPro" id="IPR011989">
    <property type="entry name" value="ARM-like"/>
</dbReference>
<dbReference type="STRING" id="546991.N1J6F6"/>
<dbReference type="Pfam" id="PF25567">
    <property type="entry name" value="TPR_SYO1"/>
    <property type="match status" value="1"/>
</dbReference>
<dbReference type="AlphaFoldDB" id="N1J6F6"/>
<evidence type="ECO:0000256" key="1">
    <source>
        <dbReference type="ARBA" id="ARBA00049983"/>
    </source>
</evidence>
<dbReference type="InParanoid" id="N1J6F6"/>
<comment type="caution">
    <text evidence="3">The sequence shown here is derived from an EMBL/GenBank/DDBJ whole genome shotgun (WGS) entry which is preliminary data.</text>
</comment>
<gene>
    <name evidence="3" type="ORF">BGHDH14_bgh04432</name>
</gene>
<organism evidence="3 4">
    <name type="scientific">Blumeria graminis f. sp. hordei (strain DH14)</name>
    <name type="common">Barley powdery mildew</name>
    <name type="synonym">Oidium monilioides f. sp. hordei</name>
    <dbReference type="NCBI Taxonomy" id="546991"/>
    <lineage>
        <taxon>Eukaryota</taxon>
        <taxon>Fungi</taxon>
        <taxon>Dikarya</taxon>
        <taxon>Ascomycota</taxon>
        <taxon>Pezizomycotina</taxon>
        <taxon>Leotiomycetes</taxon>
        <taxon>Erysiphales</taxon>
        <taxon>Erysiphaceae</taxon>
        <taxon>Blumeria</taxon>
        <taxon>Blumeria hordei</taxon>
    </lineage>
</organism>
<dbReference type="OrthoDB" id="288703at2759"/>
<sequence length="642" mass="71482">MGKKWDKKRSKPIKIPSDPECKIHREQHILPTITNLQSSDQETKSTAVTSILKLILDTKSRKLLLREKLVTLICEKFLTDSNLNNKADGWGILKSLAQEDDAGFCVHLFRQGMLSAIETEINSLSQTNENPDPAAAPQKEICWSIILSITGILALLSNSRREIAEAIAQHSIFTQFLFTNICSQTPDESHEEVKYQALTCLMYLTKDNSALSQKIFEKDAWFQALTAVKDSDKPLALLASGILHNIFTSFDLSRSLMLPEGANDASLIPVLVRFMEQSTNVPTIRCQFSNPDKVSQLALQITGSIASRVQQTTDRELKPSKKRPCPIDEDVELEGTDLSEESDIDEIHADMKMIIEDTSSTDHKSTSTPERILESLARVAVPKVLQVILSAGRDVTPTTKYALSTLNQIALAISTTDIFSNNVMELQKSWVVTAQNIWTDLISPALQSDTTDVVYASKVVDLALSLLHSARKPIQIKNGDEQKFIKLCEASSDRMLSHITKGHNSEKEDDELLDLGVKCIGVLGSLASKPASIELNSEVVSYLIKHLNLPRPELRAETVETLHQIFEIYADNTYCDDGASFWSAGVFDALDKMQGEFKHITKAIDPRKFPTLRQRARQAQLKLSPFLKAKLKGRASKPNIQS</sequence>
<dbReference type="PANTHER" id="PTHR13347:SF1">
    <property type="entry name" value="HEAT REPEAT-CONTAINING PROTEIN 3"/>
    <property type="match status" value="1"/>
</dbReference>
<dbReference type="HOGENOM" id="CLU_028608_0_0_1"/>
<dbReference type="SUPFAM" id="SSF48371">
    <property type="entry name" value="ARM repeat"/>
    <property type="match status" value="1"/>
</dbReference>
<feature type="domain" description="SYO1-like TPR repeats" evidence="2">
    <location>
        <begin position="431"/>
        <end position="630"/>
    </location>
</feature>
<dbReference type="GO" id="GO:0042273">
    <property type="term" value="P:ribosomal large subunit biogenesis"/>
    <property type="evidence" value="ECO:0007669"/>
    <property type="project" value="TreeGrafter"/>
</dbReference>
<proteinExistence type="inferred from homology"/>
<evidence type="ECO:0000259" key="2">
    <source>
        <dbReference type="Pfam" id="PF25567"/>
    </source>
</evidence>
<dbReference type="InterPro" id="IPR016024">
    <property type="entry name" value="ARM-type_fold"/>
</dbReference>
<dbReference type="GO" id="GO:0051082">
    <property type="term" value="F:unfolded protein binding"/>
    <property type="evidence" value="ECO:0007669"/>
    <property type="project" value="TreeGrafter"/>
</dbReference>
<dbReference type="InterPro" id="IPR052616">
    <property type="entry name" value="SYO1-like"/>
</dbReference>
<dbReference type="GO" id="GO:0006606">
    <property type="term" value="P:protein import into nucleus"/>
    <property type="evidence" value="ECO:0007669"/>
    <property type="project" value="TreeGrafter"/>
</dbReference>
<keyword evidence="4" id="KW-1185">Reference proteome</keyword>
<dbReference type="Proteomes" id="UP000015441">
    <property type="component" value="Unassembled WGS sequence"/>
</dbReference>
<name>N1J6F6_BLUG1</name>
<dbReference type="FunCoup" id="N1J6F6">
    <property type="interactions" value="236"/>
</dbReference>
<accession>N1J6F6</accession>
<dbReference type="EMBL" id="CAUH01000508">
    <property type="protein sequence ID" value="CCU74674.1"/>
    <property type="molecule type" value="Genomic_DNA"/>
</dbReference>
<dbReference type="InterPro" id="IPR057990">
    <property type="entry name" value="TPR_SYO1"/>
</dbReference>
<evidence type="ECO:0000313" key="3">
    <source>
        <dbReference type="EMBL" id="CCU74674.1"/>
    </source>
</evidence>
<evidence type="ECO:0000313" key="4">
    <source>
        <dbReference type="Proteomes" id="UP000015441"/>
    </source>
</evidence>